<organism evidence="10">
    <name type="scientific">Homalodisca liturata</name>
    <dbReference type="NCBI Taxonomy" id="320908"/>
    <lineage>
        <taxon>Eukaryota</taxon>
        <taxon>Metazoa</taxon>
        <taxon>Ecdysozoa</taxon>
        <taxon>Arthropoda</taxon>
        <taxon>Hexapoda</taxon>
        <taxon>Insecta</taxon>
        <taxon>Pterygota</taxon>
        <taxon>Neoptera</taxon>
        <taxon>Paraneoptera</taxon>
        <taxon>Hemiptera</taxon>
        <taxon>Auchenorrhyncha</taxon>
        <taxon>Membracoidea</taxon>
        <taxon>Cicadellidae</taxon>
        <taxon>Cicadellinae</taxon>
        <taxon>Proconiini</taxon>
        <taxon>Homalodisca</taxon>
    </lineage>
</organism>
<reference evidence="10" key="1">
    <citation type="submission" date="2015-11" db="EMBL/GenBank/DDBJ databases">
        <title>De novo transcriptome assembly of four potential Pierce s Disease insect vectors from Arizona vineyards.</title>
        <authorList>
            <person name="Tassone E.E."/>
        </authorList>
    </citation>
    <scope>NUCLEOTIDE SEQUENCE</scope>
</reference>
<name>A0A1B6IAW2_9HEMI</name>
<evidence type="ECO:0000256" key="7">
    <source>
        <dbReference type="PROSITE-ProRule" id="PRU10141"/>
    </source>
</evidence>
<keyword evidence="5" id="KW-0418">Kinase</keyword>
<sequence>LALPNYLEFMENNYNIIEQIGEGTFSTVYAAQCKKTGAYLAIKCITKTSAPSRVLDELTIIKKLEGRNNCIHLLRVERSGDQILAVFPLVKGMDFKDFIVHCSLRDIRTYMYNLIRALAHVHANGIIHRDLKPSNFIYDMDSESG</sequence>
<dbReference type="PANTHER" id="PTHR44167:SF23">
    <property type="entry name" value="CDC7 KINASE, ISOFORM A-RELATED"/>
    <property type="match status" value="1"/>
</dbReference>
<keyword evidence="4 7" id="KW-0547">Nucleotide-binding</keyword>
<feature type="domain" description="Protein kinase" evidence="9">
    <location>
        <begin position="14"/>
        <end position="145"/>
    </location>
</feature>
<dbReference type="EC" id="2.7.11.1" evidence="1"/>
<dbReference type="GO" id="GO:0044773">
    <property type="term" value="P:mitotic DNA damage checkpoint signaling"/>
    <property type="evidence" value="ECO:0007669"/>
    <property type="project" value="TreeGrafter"/>
</dbReference>
<evidence type="ECO:0000259" key="9">
    <source>
        <dbReference type="PROSITE" id="PS50011"/>
    </source>
</evidence>
<accession>A0A1B6IAW2</accession>
<dbReference type="PROSITE" id="PS00107">
    <property type="entry name" value="PROTEIN_KINASE_ATP"/>
    <property type="match status" value="1"/>
</dbReference>
<dbReference type="InterPro" id="IPR000719">
    <property type="entry name" value="Prot_kinase_dom"/>
</dbReference>
<keyword evidence="2 8" id="KW-0723">Serine/threonine-protein kinase</keyword>
<feature type="non-terminal residue" evidence="10">
    <location>
        <position position="1"/>
    </location>
</feature>
<dbReference type="GO" id="GO:0005634">
    <property type="term" value="C:nucleus"/>
    <property type="evidence" value="ECO:0007669"/>
    <property type="project" value="TreeGrafter"/>
</dbReference>
<keyword evidence="6 7" id="KW-0067">ATP-binding</keyword>
<feature type="non-terminal residue" evidence="10">
    <location>
        <position position="145"/>
    </location>
</feature>
<evidence type="ECO:0000256" key="5">
    <source>
        <dbReference type="ARBA" id="ARBA00022777"/>
    </source>
</evidence>
<dbReference type="InterPro" id="IPR011009">
    <property type="entry name" value="Kinase-like_dom_sf"/>
</dbReference>
<dbReference type="PROSITE" id="PS50011">
    <property type="entry name" value="PROTEIN_KINASE_DOM"/>
    <property type="match status" value="1"/>
</dbReference>
<gene>
    <name evidence="10" type="ORF">g.56676</name>
</gene>
<dbReference type="SMART" id="SM00220">
    <property type="entry name" value="S_TKc"/>
    <property type="match status" value="1"/>
</dbReference>
<dbReference type="GO" id="GO:0005524">
    <property type="term" value="F:ATP binding"/>
    <property type="evidence" value="ECO:0007669"/>
    <property type="project" value="UniProtKB-UniRule"/>
</dbReference>
<dbReference type="PANTHER" id="PTHR44167">
    <property type="entry name" value="OVARIAN-SPECIFIC SERINE/THREONINE-PROTEIN KINASE LOK-RELATED"/>
    <property type="match status" value="1"/>
</dbReference>
<dbReference type="EMBL" id="GECU01023673">
    <property type="protein sequence ID" value="JAS84033.1"/>
    <property type="molecule type" value="Transcribed_RNA"/>
</dbReference>
<dbReference type="GO" id="GO:0004674">
    <property type="term" value="F:protein serine/threonine kinase activity"/>
    <property type="evidence" value="ECO:0007669"/>
    <property type="project" value="UniProtKB-KW"/>
</dbReference>
<proteinExistence type="inferred from homology"/>
<dbReference type="AlphaFoldDB" id="A0A1B6IAW2"/>
<dbReference type="Gene3D" id="3.30.200.20">
    <property type="entry name" value="Phosphorylase Kinase, domain 1"/>
    <property type="match status" value="1"/>
</dbReference>
<dbReference type="Gene3D" id="1.10.510.10">
    <property type="entry name" value="Transferase(Phosphotransferase) domain 1"/>
    <property type="match status" value="1"/>
</dbReference>
<dbReference type="InterPro" id="IPR017441">
    <property type="entry name" value="Protein_kinase_ATP_BS"/>
</dbReference>
<protein>
    <recommendedName>
        <fullName evidence="1">non-specific serine/threonine protein kinase</fullName>
        <ecNumber evidence="1">2.7.11.1</ecNumber>
    </recommendedName>
</protein>
<evidence type="ECO:0000256" key="3">
    <source>
        <dbReference type="ARBA" id="ARBA00022679"/>
    </source>
</evidence>
<comment type="similarity">
    <text evidence="8">Belongs to the protein kinase superfamily.</text>
</comment>
<dbReference type="Pfam" id="PF00069">
    <property type="entry name" value="Pkinase"/>
    <property type="match status" value="1"/>
</dbReference>
<evidence type="ECO:0000256" key="4">
    <source>
        <dbReference type="ARBA" id="ARBA00022741"/>
    </source>
</evidence>
<dbReference type="SUPFAM" id="SSF56112">
    <property type="entry name" value="Protein kinase-like (PK-like)"/>
    <property type="match status" value="1"/>
</dbReference>
<evidence type="ECO:0000313" key="10">
    <source>
        <dbReference type="EMBL" id="JAS84033.1"/>
    </source>
</evidence>
<evidence type="ECO:0000256" key="1">
    <source>
        <dbReference type="ARBA" id="ARBA00012513"/>
    </source>
</evidence>
<evidence type="ECO:0000256" key="2">
    <source>
        <dbReference type="ARBA" id="ARBA00022527"/>
    </source>
</evidence>
<evidence type="ECO:0000256" key="6">
    <source>
        <dbReference type="ARBA" id="ARBA00022840"/>
    </source>
</evidence>
<feature type="binding site" evidence="7">
    <location>
        <position position="43"/>
    </location>
    <ligand>
        <name>ATP</name>
        <dbReference type="ChEBI" id="CHEBI:30616"/>
    </ligand>
</feature>
<dbReference type="InterPro" id="IPR008271">
    <property type="entry name" value="Ser/Thr_kinase_AS"/>
</dbReference>
<dbReference type="PROSITE" id="PS00108">
    <property type="entry name" value="PROTEIN_KINASE_ST"/>
    <property type="match status" value="1"/>
</dbReference>
<keyword evidence="3" id="KW-0808">Transferase</keyword>
<evidence type="ECO:0000256" key="8">
    <source>
        <dbReference type="RuleBase" id="RU000304"/>
    </source>
</evidence>